<dbReference type="InterPro" id="IPR036890">
    <property type="entry name" value="HATPase_C_sf"/>
</dbReference>
<dbReference type="Proteomes" id="UP000321685">
    <property type="component" value="Unassembled WGS sequence"/>
</dbReference>
<feature type="domain" description="Histidine kinase/HSP90-like ATPase" evidence="1">
    <location>
        <begin position="21"/>
        <end position="104"/>
    </location>
</feature>
<gene>
    <name evidence="2" type="ORF">PSU4_48070</name>
</gene>
<organism evidence="2 3">
    <name type="scientific">Pseudonocardia sulfidoxydans NBRC 16205</name>
    <dbReference type="NCBI Taxonomy" id="1223511"/>
    <lineage>
        <taxon>Bacteria</taxon>
        <taxon>Bacillati</taxon>
        <taxon>Actinomycetota</taxon>
        <taxon>Actinomycetes</taxon>
        <taxon>Pseudonocardiales</taxon>
        <taxon>Pseudonocardiaceae</taxon>
        <taxon>Pseudonocardia</taxon>
    </lineage>
</organism>
<proteinExistence type="predicted"/>
<sequence length="138" mass="14925">MHRSDPPAVRRSGPTLEVWIARPAELARLREALRLVAAHRHLPEEDVARLLVAVGEVLGAALLAGRAPVRVRCSWASSLRVRLDVAAQGPGCPFRPPDGPDAGATRAGVRVAHELVTVRDVCSDHGHSTWMWATTSPR</sequence>
<name>A0A511DNJ7_9PSEU</name>
<comment type="caution">
    <text evidence="2">The sequence shown here is derived from an EMBL/GenBank/DDBJ whole genome shotgun (WGS) entry which is preliminary data.</text>
</comment>
<evidence type="ECO:0000313" key="3">
    <source>
        <dbReference type="Proteomes" id="UP000321685"/>
    </source>
</evidence>
<protein>
    <recommendedName>
        <fullName evidence="1">Histidine kinase/HSP90-like ATPase domain-containing protein</fullName>
    </recommendedName>
</protein>
<accession>A0A511DNJ7</accession>
<reference evidence="2 3" key="1">
    <citation type="submission" date="2019-07" db="EMBL/GenBank/DDBJ databases">
        <title>Whole genome shotgun sequence of Pseudonocardia sulfidoxydans NBRC 16205.</title>
        <authorList>
            <person name="Hosoyama A."/>
            <person name="Uohara A."/>
            <person name="Ohji S."/>
            <person name="Ichikawa N."/>
        </authorList>
    </citation>
    <scope>NUCLEOTIDE SEQUENCE [LARGE SCALE GENOMIC DNA]</scope>
    <source>
        <strain evidence="2 3">NBRC 16205</strain>
    </source>
</reference>
<dbReference type="AlphaFoldDB" id="A0A511DNJ7"/>
<dbReference type="RefSeq" id="WP_147112794.1">
    <property type="nucleotide sequence ID" value="NZ_BJVJ01000065.1"/>
</dbReference>
<evidence type="ECO:0000313" key="2">
    <source>
        <dbReference type="EMBL" id="GEL25853.1"/>
    </source>
</evidence>
<dbReference type="Pfam" id="PF13581">
    <property type="entry name" value="HATPase_c_2"/>
    <property type="match status" value="1"/>
</dbReference>
<evidence type="ECO:0000259" key="1">
    <source>
        <dbReference type="Pfam" id="PF13581"/>
    </source>
</evidence>
<dbReference type="InterPro" id="IPR003594">
    <property type="entry name" value="HATPase_dom"/>
</dbReference>
<dbReference type="EMBL" id="BJVJ01000065">
    <property type="protein sequence ID" value="GEL25853.1"/>
    <property type="molecule type" value="Genomic_DNA"/>
</dbReference>
<dbReference type="Gene3D" id="3.30.565.10">
    <property type="entry name" value="Histidine kinase-like ATPase, C-terminal domain"/>
    <property type="match status" value="1"/>
</dbReference>
<keyword evidence="3" id="KW-1185">Reference proteome</keyword>